<dbReference type="InterPro" id="IPR029058">
    <property type="entry name" value="AB_hydrolase_fold"/>
</dbReference>
<dbReference type="AlphaFoldDB" id="A0A9P6MJF8"/>
<protein>
    <submittedName>
        <fullName evidence="1">Uncharacterized protein</fullName>
    </submittedName>
</protein>
<gene>
    <name evidence="1" type="ORF">BGZ65_000702</name>
</gene>
<dbReference type="SUPFAM" id="SSF53474">
    <property type="entry name" value="alpha/beta-Hydrolases"/>
    <property type="match status" value="1"/>
</dbReference>
<sequence>MAGYLEKQGERIALLAMMDSSPRVPPPIGDDHKAKPADIRVLVGGNVEESIPDVLKAFWQKAPEIACRVAKLKGKYSPQSYSGNLVLFRAMKREHGTRELLSPADWKPHVEGEIEAYDIDCVHNDMKEPEYLAKIGAVLAQKLDEIHTDRNSRIKVMTRVVAVVMKAAGSRYHISKSELPQRSSSGSFEAVRRMFTHNGAFPSTADLLKASQILMDVLMHMVVNVRTDIVLPIFVRHGKQLLRLE</sequence>
<dbReference type="Gene3D" id="3.40.50.1820">
    <property type="entry name" value="alpha/beta hydrolase"/>
    <property type="match status" value="1"/>
</dbReference>
<dbReference type="OrthoDB" id="329835at2759"/>
<keyword evidence="2" id="KW-1185">Reference proteome</keyword>
<accession>A0A9P6MJF8</accession>
<name>A0A9P6MJF8_9FUNG</name>
<evidence type="ECO:0000313" key="2">
    <source>
        <dbReference type="Proteomes" id="UP000749646"/>
    </source>
</evidence>
<proteinExistence type="predicted"/>
<evidence type="ECO:0000313" key="1">
    <source>
        <dbReference type="EMBL" id="KAG0004244.1"/>
    </source>
</evidence>
<dbReference type="Proteomes" id="UP000749646">
    <property type="component" value="Unassembled WGS sequence"/>
</dbReference>
<dbReference type="EMBL" id="JAAAHW010000280">
    <property type="protein sequence ID" value="KAG0004244.1"/>
    <property type="molecule type" value="Genomic_DNA"/>
</dbReference>
<organism evidence="1 2">
    <name type="scientific">Modicella reniformis</name>
    <dbReference type="NCBI Taxonomy" id="1440133"/>
    <lineage>
        <taxon>Eukaryota</taxon>
        <taxon>Fungi</taxon>
        <taxon>Fungi incertae sedis</taxon>
        <taxon>Mucoromycota</taxon>
        <taxon>Mortierellomycotina</taxon>
        <taxon>Mortierellomycetes</taxon>
        <taxon>Mortierellales</taxon>
        <taxon>Mortierellaceae</taxon>
        <taxon>Modicella</taxon>
    </lineage>
</organism>
<reference evidence="1" key="1">
    <citation type="journal article" date="2020" name="Fungal Divers.">
        <title>Resolving the Mortierellaceae phylogeny through synthesis of multi-gene phylogenetics and phylogenomics.</title>
        <authorList>
            <person name="Vandepol N."/>
            <person name="Liber J."/>
            <person name="Desiro A."/>
            <person name="Na H."/>
            <person name="Kennedy M."/>
            <person name="Barry K."/>
            <person name="Grigoriev I.V."/>
            <person name="Miller A.N."/>
            <person name="O'Donnell K."/>
            <person name="Stajich J.E."/>
            <person name="Bonito G."/>
        </authorList>
    </citation>
    <scope>NUCLEOTIDE SEQUENCE</scope>
    <source>
        <strain evidence="1">MES-2147</strain>
    </source>
</reference>
<comment type="caution">
    <text evidence="1">The sequence shown here is derived from an EMBL/GenBank/DDBJ whole genome shotgun (WGS) entry which is preliminary data.</text>
</comment>